<dbReference type="PANTHER" id="PTHR11575">
    <property type="entry name" value="5'-NUCLEOTIDASE-RELATED"/>
    <property type="match status" value="1"/>
</dbReference>
<dbReference type="InterPro" id="IPR006146">
    <property type="entry name" value="5'-Nucleotdase_CS"/>
</dbReference>
<dbReference type="PROSITE" id="PS00785">
    <property type="entry name" value="5_NUCLEOTIDASE_1"/>
    <property type="match status" value="1"/>
</dbReference>
<dbReference type="Gene3D" id="3.60.21.10">
    <property type="match status" value="1"/>
</dbReference>
<dbReference type="PANTHER" id="PTHR11575:SF24">
    <property type="entry name" value="5'-NUCLEOTIDASE"/>
    <property type="match status" value="1"/>
</dbReference>
<dbReference type="GO" id="GO:0030288">
    <property type="term" value="C:outer membrane-bounded periplasmic space"/>
    <property type="evidence" value="ECO:0007669"/>
    <property type="project" value="TreeGrafter"/>
</dbReference>
<dbReference type="GO" id="GO:0008253">
    <property type="term" value="F:5'-nucleotidase activity"/>
    <property type="evidence" value="ECO:0007669"/>
    <property type="project" value="UniProtKB-EC"/>
</dbReference>
<accession>A0A2H9TB21</accession>
<dbReference type="Gene3D" id="3.90.780.10">
    <property type="entry name" value="5'-Nucleotidase, C-terminal domain"/>
    <property type="match status" value="1"/>
</dbReference>
<dbReference type="GO" id="GO:0000166">
    <property type="term" value="F:nucleotide binding"/>
    <property type="evidence" value="ECO:0007669"/>
    <property type="project" value="InterPro"/>
</dbReference>
<dbReference type="SUPFAM" id="SSF55816">
    <property type="entry name" value="5'-nucleotidase (syn. UDP-sugar hydrolase), C-terminal domain"/>
    <property type="match status" value="1"/>
</dbReference>
<dbReference type="Pfam" id="PF00149">
    <property type="entry name" value="Metallophos"/>
    <property type="match status" value="1"/>
</dbReference>
<comment type="caution">
    <text evidence="4">The sequence shown here is derived from an EMBL/GenBank/DDBJ whole genome shotgun (WGS) entry which is preliminary data.</text>
</comment>
<feature type="domain" description="5'-Nucleotidase C-terminal" evidence="3">
    <location>
        <begin position="430"/>
        <end position="582"/>
    </location>
</feature>
<dbReference type="InterPro" id="IPR029052">
    <property type="entry name" value="Metallo-depent_PP-like"/>
</dbReference>
<feature type="domain" description="Calcineurin-like phosphoesterase" evidence="2">
    <location>
        <begin position="41"/>
        <end position="284"/>
    </location>
</feature>
<dbReference type="GO" id="GO:0046872">
    <property type="term" value="F:metal ion binding"/>
    <property type="evidence" value="ECO:0007669"/>
    <property type="project" value="InterPro"/>
</dbReference>
<organism evidence="4">
    <name type="scientific">invertebrate metagenome</name>
    <dbReference type="NCBI Taxonomy" id="1711999"/>
    <lineage>
        <taxon>unclassified sequences</taxon>
        <taxon>metagenomes</taxon>
        <taxon>organismal metagenomes</taxon>
    </lineage>
</organism>
<keyword evidence="1" id="KW-0732">Signal</keyword>
<evidence type="ECO:0000313" key="4">
    <source>
        <dbReference type="EMBL" id="PJE80442.1"/>
    </source>
</evidence>
<evidence type="ECO:0000259" key="3">
    <source>
        <dbReference type="Pfam" id="PF02872"/>
    </source>
</evidence>
<dbReference type="InterPro" id="IPR036907">
    <property type="entry name" value="5'-Nucleotdase_C_sf"/>
</dbReference>
<protein>
    <submittedName>
        <fullName evidence="4">NAD 5'-nucleotidase</fullName>
        <ecNumber evidence="4">3.1.3.5</ecNumber>
    </submittedName>
</protein>
<dbReference type="EC" id="3.1.3.5" evidence="4"/>
<dbReference type="InterPro" id="IPR004843">
    <property type="entry name" value="Calcineurin-like_PHP"/>
</dbReference>
<dbReference type="PRINTS" id="PR01607">
    <property type="entry name" value="APYRASEFAMLY"/>
</dbReference>
<dbReference type="InterPro" id="IPR008334">
    <property type="entry name" value="5'-Nucleotdase_C"/>
</dbReference>
<dbReference type="AlphaFoldDB" id="A0A2H9TB21"/>
<dbReference type="SUPFAM" id="SSF56300">
    <property type="entry name" value="Metallo-dependent phosphatases"/>
    <property type="match status" value="1"/>
</dbReference>
<proteinExistence type="predicted"/>
<dbReference type="GO" id="GO:0009166">
    <property type="term" value="P:nucleotide catabolic process"/>
    <property type="evidence" value="ECO:0007669"/>
    <property type="project" value="InterPro"/>
</dbReference>
<keyword evidence="4" id="KW-0378">Hydrolase</keyword>
<reference evidence="4" key="1">
    <citation type="journal article" date="2017" name="Appl. Environ. Microbiol.">
        <title>Molecular characterization of an Endozoicomonas-like organism causing infection in king scallop Pecten maximus L.</title>
        <authorList>
            <person name="Cano I."/>
            <person name="van Aerle R."/>
            <person name="Ross S."/>
            <person name="Verner-Jeffreys D.W."/>
            <person name="Paley R.K."/>
            <person name="Rimmer G."/>
            <person name="Ryder D."/>
            <person name="Hooper P."/>
            <person name="Stone D."/>
            <person name="Feist S.W."/>
        </authorList>
    </citation>
    <scope>NUCLEOTIDE SEQUENCE</scope>
</reference>
<name>A0A2H9TB21_9ZZZZ</name>
<sequence length="675" mass="73819">MIPLKKMALAVAVISSGVYLTGCSQPVSEQTDADNTPLNLTVIHINDTHSAFDPTNSSFHNDALSEVSDNGAVYTAFGGHPRLKTEADAAKQKAENNDQSLLFLHGGDAFQGSGYFVLNQGKMNSDILSDMGLDAMALGNHEFDAKLPALAKFIQSVNFPVLANNIDVKDEPTLKDADNLKPYALYAFDGNDKEPLDSLNHLPEDKAVVAVIGVALEDMKDISSDTGNIEFKNEIKSTQETIDALKAKGVNKIVVLSHIGNARDQRLAESVNGIDLIVGGHSHTLLGDFTDLGKGNPGAYAALFTNPDQKGQTCVVQAGVYAQAMGEVTVGFDAWGNVTQCEGTNTLLSSDHFYRDAIHKESMNDQDRSTVTAFIDKNPKITVVPEDTDMRKKINVSYKPALDNAYGQVIGQVPTEIKHERRPGDGDSDEHGSDVAPLVAEGQYFWANQPEILQKTHMPVDFSLIAAGGVRTNIEPGTYREGNVSMELLPFKNAMSVLQVKGSAVRKLISQTVKATLPASAHAGKFPYGGHLRYTFDVKADGLTQLDYKDKQGQWHSLDNDHVYTIALNSYNANGQDGWDALFKDQASHQRARFDIAKQLKRSGSYTYQLYPVTGLSKNDKEKIVVRYKDDKPLQCGVNNISCDTDAQAFIDYVSKQRQNLTPLKQEPVTIKRYL</sequence>
<evidence type="ECO:0000256" key="1">
    <source>
        <dbReference type="ARBA" id="ARBA00022729"/>
    </source>
</evidence>
<evidence type="ECO:0000259" key="2">
    <source>
        <dbReference type="Pfam" id="PF00149"/>
    </source>
</evidence>
<dbReference type="Pfam" id="PF02872">
    <property type="entry name" value="5_nucleotid_C"/>
    <property type="match status" value="1"/>
</dbReference>
<dbReference type="GO" id="GO:0008768">
    <property type="term" value="F:UDP-sugar diphosphatase activity"/>
    <property type="evidence" value="ECO:0007669"/>
    <property type="project" value="TreeGrafter"/>
</dbReference>
<dbReference type="EMBL" id="NSIT01000017">
    <property type="protein sequence ID" value="PJE80442.1"/>
    <property type="molecule type" value="Genomic_DNA"/>
</dbReference>
<gene>
    <name evidence="4" type="ORF">CI610_00577</name>
</gene>
<dbReference type="InterPro" id="IPR006179">
    <property type="entry name" value="5_nucleotidase/apyrase"/>
</dbReference>